<keyword evidence="1" id="KW-1133">Transmembrane helix</keyword>
<organism evidence="2 3">
    <name type="scientific">Musa balbisiana</name>
    <name type="common">Banana</name>
    <dbReference type="NCBI Taxonomy" id="52838"/>
    <lineage>
        <taxon>Eukaryota</taxon>
        <taxon>Viridiplantae</taxon>
        <taxon>Streptophyta</taxon>
        <taxon>Embryophyta</taxon>
        <taxon>Tracheophyta</taxon>
        <taxon>Spermatophyta</taxon>
        <taxon>Magnoliopsida</taxon>
        <taxon>Liliopsida</taxon>
        <taxon>Zingiberales</taxon>
        <taxon>Musaceae</taxon>
        <taxon>Musa</taxon>
    </lineage>
</organism>
<keyword evidence="3" id="KW-1185">Reference proteome</keyword>
<accession>A0A4S8IBC3</accession>
<gene>
    <name evidence="2" type="ORF">C4D60_Mb02t07740</name>
</gene>
<keyword evidence="1" id="KW-0812">Transmembrane</keyword>
<evidence type="ECO:0000313" key="2">
    <source>
        <dbReference type="EMBL" id="THU44472.1"/>
    </source>
</evidence>
<dbReference type="EMBL" id="PYDT01000011">
    <property type="protein sequence ID" value="THU44472.1"/>
    <property type="molecule type" value="Genomic_DNA"/>
</dbReference>
<dbReference type="Proteomes" id="UP000317650">
    <property type="component" value="Chromosome 2"/>
</dbReference>
<reference evidence="2 3" key="1">
    <citation type="journal article" date="2019" name="Nat. Plants">
        <title>Genome sequencing of Musa balbisiana reveals subgenome evolution and function divergence in polyploid bananas.</title>
        <authorList>
            <person name="Yao X."/>
        </authorList>
    </citation>
    <scope>NUCLEOTIDE SEQUENCE [LARGE SCALE GENOMIC DNA]</scope>
    <source>
        <strain evidence="3">cv. DH-PKW</strain>
        <tissue evidence="2">Leaves</tissue>
    </source>
</reference>
<sequence length="101" mass="10841">MGDVVSVKPIPRLACSGKCTAWCYEEATEDLVVMANGTTRSDSHCGYHSASIDSTVKRCMIKDWRLVMLLFSLTKAGVLCFWCSLSVGLLGLGASGSTMTL</sequence>
<feature type="transmembrane region" description="Helical" evidence="1">
    <location>
        <begin position="66"/>
        <end position="92"/>
    </location>
</feature>
<protein>
    <submittedName>
        <fullName evidence="2">Uncharacterized protein</fullName>
    </submittedName>
</protein>
<evidence type="ECO:0000313" key="3">
    <source>
        <dbReference type="Proteomes" id="UP000317650"/>
    </source>
</evidence>
<comment type="caution">
    <text evidence="2">The sequence shown here is derived from an EMBL/GenBank/DDBJ whole genome shotgun (WGS) entry which is preliminary data.</text>
</comment>
<evidence type="ECO:0000256" key="1">
    <source>
        <dbReference type="SAM" id="Phobius"/>
    </source>
</evidence>
<keyword evidence="1" id="KW-0472">Membrane</keyword>
<name>A0A4S8IBC3_MUSBA</name>
<dbReference type="AlphaFoldDB" id="A0A4S8IBC3"/>
<proteinExistence type="predicted"/>